<comment type="caution">
    <text evidence="1">The sequence shown here is derived from an EMBL/GenBank/DDBJ whole genome shotgun (WGS) entry which is preliminary data.</text>
</comment>
<accession>A0A4Z1NZC7</accession>
<sequence length="184" mass="20805">MSEFKLAKAVKESTMAAFDAKNTGEVLPPLNETLIEHTRPAFFANGSILPGILHKHFDRLLDLIYRNSRDQKMAWWQGRTHNLSRIKPGVIKVDVLELELVGVSFDLSGNATTKQQHLVQFHASIVYLQENVSECRILMKSTGVKLENSLNEARMVADTLRRDWLDACTALCRGRKSAFRLEAP</sequence>
<proteinExistence type="predicted"/>
<reference evidence="1 2" key="1">
    <citation type="submission" date="2019-04" db="EMBL/GenBank/DDBJ databases">
        <title>High contiguity whole genome sequence and gene annotation resource for two Venturia nashicola isolates.</title>
        <authorList>
            <person name="Prokchorchik M."/>
            <person name="Won K."/>
            <person name="Lee Y."/>
            <person name="Choi E.D."/>
            <person name="Segonzac C."/>
            <person name="Sohn K.H."/>
        </authorList>
    </citation>
    <scope>NUCLEOTIDE SEQUENCE [LARGE SCALE GENOMIC DNA]</scope>
    <source>
        <strain evidence="1 2">PRI2</strain>
    </source>
</reference>
<evidence type="ECO:0000313" key="1">
    <source>
        <dbReference type="EMBL" id="TID16574.1"/>
    </source>
</evidence>
<name>A0A4Z1NZC7_9PEZI</name>
<gene>
    <name evidence="1" type="ORF">E6O75_ATG11692</name>
</gene>
<organism evidence="1 2">
    <name type="scientific">Venturia nashicola</name>
    <dbReference type="NCBI Taxonomy" id="86259"/>
    <lineage>
        <taxon>Eukaryota</taxon>
        <taxon>Fungi</taxon>
        <taxon>Dikarya</taxon>
        <taxon>Ascomycota</taxon>
        <taxon>Pezizomycotina</taxon>
        <taxon>Dothideomycetes</taxon>
        <taxon>Pleosporomycetidae</taxon>
        <taxon>Venturiales</taxon>
        <taxon>Venturiaceae</taxon>
        <taxon>Venturia</taxon>
    </lineage>
</organism>
<keyword evidence="2" id="KW-1185">Reference proteome</keyword>
<dbReference type="Proteomes" id="UP000298493">
    <property type="component" value="Unassembled WGS sequence"/>
</dbReference>
<dbReference type="EMBL" id="SNSC02000018">
    <property type="protein sequence ID" value="TID16574.1"/>
    <property type="molecule type" value="Genomic_DNA"/>
</dbReference>
<evidence type="ECO:0000313" key="2">
    <source>
        <dbReference type="Proteomes" id="UP000298493"/>
    </source>
</evidence>
<dbReference type="AlphaFoldDB" id="A0A4Z1NZC7"/>
<protein>
    <submittedName>
        <fullName evidence="1">Uncharacterized protein</fullName>
    </submittedName>
</protein>